<keyword evidence="2" id="KW-1185">Reference proteome</keyword>
<dbReference type="KEGG" id="fjo:Fjoh_3705"/>
<dbReference type="PROSITE" id="PS51257">
    <property type="entry name" value="PROKAR_LIPOPROTEIN"/>
    <property type="match status" value="1"/>
</dbReference>
<dbReference type="STRING" id="376686.Fjoh_3705"/>
<dbReference type="GeneID" id="31766625"/>
<sequence>MKIKQTLRIINVVIVFFTLTSCFEDNATDSTFENLIKSTSVDIQKTYEIKLDKNIKFDYDKLFIFEGPRFPSEIEGVTKIKYDDVLDDGDRLYLYVKGNIITKKEKSTSKDVNIHRLMNEQGYTVLYPNTVIFAKKQKNGDDFYYDTFINN</sequence>
<dbReference type="Proteomes" id="UP000006694">
    <property type="component" value="Chromosome"/>
</dbReference>
<dbReference type="EMBL" id="CP000685">
    <property type="protein sequence ID" value="ABQ06719.1"/>
    <property type="molecule type" value="Genomic_DNA"/>
</dbReference>
<gene>
    <name evidence="1" type="ordered locus">Fjoh_3705</name>
</gene>
<proteinExistence type="predicted"/>
<name>A5FDK5_FLAJ1</name>
<dbReference type="AlphaFoldDB" id="A5FDK5"/>
<accession>A5FDK5</accession>
<dbReference type="HOGENOM" id="CLU_1728684_0_0_10"/>
<keyword evidence="1" id="KW-0449">Lipoprotein</keyword>
<evidence type="ECO:0000313" key="2">
    <source>
        <dbReference type="Proteomes" id="UP000006694"/>
    </source>
</evidence>
<reference evidence="1 2" key="1">
    <citation type="journal article" date="2009" name="Appl. Environ. Microbiol.">
        <title>Novel features of the polysaccharide-digesting gliding bacterium Flavobacterium johnsoniae as revealed by genome sequence analysis.</title>
        <authorList>
            <person name="McBride M.J."/>
            <person name="Xie G."/>
            <person name="Martens E.C."/>
            <person name="Lapidus A."/>
            <person name="Henrissat B."/>
            <person name="Rhodes R.G."/>
            <person name="Goltsman E."/>
            <person name="Wang W."/>
            <person name="Xu J."/>
            <person name="Hunnicutt D.W."/>
            <person name="Staroscik A.M."/>
            <person name="Hoover T.R."/>
            <person name="Cheng Y.Q."/>
            <person name="Stein J.L."/>
        </authorList>
    </citation>
    <scope>NUCLEOTIDE SEQUENCE [LARGE SCALE GENOMIC DNA]</scope>
    <source>
        <strain evidence="2">ATCC 17061 / DSM 2064 / JCM 8514 / BCRC 14874 / CCUG 350202 / NBRC 14942 / NCIMB 11054 / UW101</strain>
    </source>
</reference>
<organism evidence="1 2">
    <name type="scientific">Flavobacterium johnsoniae (strain ATCC 17061 / DSM 2064 / JCM 8514 / BCRC 14874 / CCUG 350202 / NBRC 14942 / NCIMB 11054 / UW101)</name>
    <name type="common">Cytophaga johnsonae</name>
    <dbReference type="NCBI Taxonomy" id="376686"/>
    <lineage>
        <taxon>Bacteria</taxon>
        <taxon>Pseudomonadati</taxon>
        <taxon>Bacteroidota</taxon>
        <taxon>Flavobacteriia</taxon>
        <taxon>Flavobacteriales</taxon>
        <taxon>Flavobacteriaceae</taxon>
        <taxon>Flavobacterium</taxon>
    </lineage>
</organism>
<protein>
    <submittedName>
        <fullName evidence="1">Hypothetical lipoprotein</fullName>
    </submittedName>
</protein>
<dbReference type="RefSeq" id="WP_012025686.1">
    <property type="nucleotide sequence ID" value="NC_009441.1"/>
</dbReference>
<evidence type="ECO:0000313" key="1">
    <source>
        <dbReference type="EMBL" id="ABQ06719.1"/>
    </source>
</evidence>